<sequence length="472" mass="50952">MKIAWRVLLGYFVILALAAFMLGQVFLEQVKPAVRQTAEDTLADTANTLAELASDDLYAGRIAQGGFATHLRALSDRRVGADIWGYEKQGVAYRVIVTDAKGIVLFDSQGKDMGRDNSRWNDVARTLQGKYGARSTREQADDPASTVMWVAAPITHDGRLIGVLSVGKPNRVLQPFITASRNVILTWGLVLLGTALLIGVAMAWWLSRQLGVLRAYAQAVTAGENVPAPRAAAEFGELGHALEVMRERLEGKQYVEEYVHTLTHELKSPLASMKAAAEILEGELSTAERRKFVGHVQTQSARMAEMVDQLLALASVEHRRQLENPQMVDLRAILLDAIGSLEAKALASNVRVDVVPGDPLSVTGDAFLLRQALVNLLDNAIEFSPAGGIVRCAVFAEGESVRVCIDDEGQGIPDYALPRVFERFYSLPRQAGGSRSSGIGLSFVAAIASLHGGHADLVNTSNGARATLTLSC</sequence>
<evidence type="ECO:0000256" key="2">
    <source>
        <dbReference type="ARBA" id="ARBA00004651"/>
    </source>
</evidence>
<comment type="subcellular location">
    <subcellularLocation>
        <location evidence="2">Cell membrane</location>
        <topology evidence="2">Multi-pass membrane protein</topology>
    </subcellularLocation>
</comment>
<dbReference type="InterPro" id="IPR004358">
    <property type="entry name" value="Sig_transdc_His_kin-like_C"/>
</dbReference>
<feature type="domain" description="HAMP" evidence="14">
    <location>
        <begin position="204"/>
        <end position="254"/>
    </location>
</feature>
<evidence type="ECO:0000256" key="5">
    <source>
        <dbReference type="ARBA" id="ARBA00022553"/>
    </source>
</evidence>
<dbReference type="InterPro" id="IPR003660">
    <property type="entry name" value="HAMP_dom"/>
</dbReference>
<dbReference type="Pfam" id="PF02518">
    <property type="entry name" value="HATPase_c"/>
    <property type="match status" value="1"/>
</dbReference>
<comment type="catalytic activity">
    <reaction evidence="1">
        <text>ATP + protein L-histidine = ADP + protein N-phospho-L-histidine.</text>
        <dbReference type="EC" id="2.7.13.3"/>
    </reaction>
</comment>
<keyword evidence="10" id="KW-0902">Two-component regulatory system</keyword>
<proteinExistence type="predicted"/>
<evidence type="ECO:0000256" key="4">
    <source>
        <dbReference type="ARBA" id="ARBA00022475"/>
    </source>
</evidence>
<organism evidence="15 16">
    <name type="scientific">Lysobacter soyae</name>
    <dbReference type="NCBI Taxonomy" id="2764185"/>
    <lineage>
        <taxon>Bacteria</taxon>
        <taxon>Pseudomonadati</taxon>
        <taxon>Pseudomonadota</taxon>
        <taxon>Gammaproteobacteria</taxon>
        <taxon>Lysobacterales</taxon>
        <taxon>Lysobacteraceae</taxon>
        <taxon>Lysobacter</taxon>
    </lineage>
</organism>
<keyword evidence="11 12" id="KW-0472">Membrane</keyword>
<dbReference type="SUPFAM" id="SSF47384">
    <property type="entry name" value="Homodimeric domain of signal transducing histidine kinase"/>
    <property type="match status" value="1"/>
</dbReference>
<keyword evidence="5" id="KW-0597">Phosphoprotein</keyword>
<evidence type="ECO:0000256" key="6">
    <source>
        <dbReference type="ARBA" id="ARBA00022679"/>
    </source>
</evidence>
<dbReference type="InterPro" id="IPR036097">
    <property type="entry name" value="HisK_dim/P_sf"/>
</dbReference>
<dbReference type="PROSITE" id="PS50109">
    <property type="entry name" value="HIS_KIN"/>
    <property type="match status" value="1"/>
</dbReference>
<evidence type="ECO:0000313" key="16">
    <source>
        <dbReference type="Proteomes" id="UP000824755"/>
    </source>
</evidence>
<evidence type="ECO:0000256" key="3">
    <source>
        <dbReference type="ARBA" id="ARBA00012438"/>
    </source>
</evidence>
<keyword evidence="8 15" id="KW-0418">Kinase</keyword>
<dbReference type="SMART" id="SM00387">
    <property type="entry name" value="HATPase_c"/>
    <property type="match status" value="1"/>
</dbReference>
<dbReference type="SMART" id="SM00388">
    <property type="entry name" value="HisKA"/>
    <property type="match status" value="1"/>
</dbReference>
<dbReference type="Pfam" id="PF00672">
    <property type="entry name" value="HAMP"/>
    <property type="match status" value="1"/>
</dbReference>
<dbReference type="EC" id="2.7.13.3" evidence="3"/>
<dbReference type="InterPro" id="IPR050428">
    <property type="entry name" value="TCS_sensor_his_kinase"/>
</dbReference>
<feature type="transmembrane region" description="Helical" evidence="12">
    <location>
        <begin position="184"/>
        <end position="206"/>
    </location>
</feature>
<evidence type="ECO:0000256" key="8">
    <source>
        <dbReference type="ARBA" id="ARBA00022777"/>
    </source>
</evidence>
<dbReference type="SMART" id="SM00304">
    <property type="entry name" value="HAMP"/>
    <property type="match status" value="1"/>
</dbReference>
<protein>
    <recommendedName>
        <fullName evidence="3">histidine kinase</fullName>
        <ecNumber evidence="3">2.7.13.3</ecNumber>
    </recommendedName>
</protein>
<dbReference type="InterPro" id="IPR003661">
    <property type="entry name" value="HisK_dim/P_dom"/>
</dbReference>
<reference evidence="15 16" key="1">
    <citation type="submission" date="2021-08" db="EMBL/GenBank/DDBJ databases">
        <title>Lysobacter sp. strain CJ11 Genome sequencing and assembly.</title>
        <authorList>
            <person name="Kim I."/>
        </authorList>
    </citation>
    <scope>NUCLEOTIDE SEQUENCE [LARGE SCALE GENOMIC DNA]</scope>
    <source>
        <strain evidence="15 16">CJ11</strain>
    </source>
</reference>
<dbReference type="Gene3D" id="1.10.287.130">
    <property type="match status" value="1"/>
</dbReference>
<keyword evidence="7 12" id="KW-0812">Transmembrane</keyword>
<dbReference type="Pfam" id="PF00512">
    <property type="entry name" value="HisKA"/>
    <property type="match status" value="1"/>
</dbReference>
<evidence type="ECO:0000259" key="13">
    <source>
        <dbReference type="PROSITE" id="PS50109"/>
    </source>
</evidence>
<dbReference type="SUPFAM" id="SSF55874">
    <property type="entry name" value="ATPase domain of HSP90 chaperone/DNA topoisomerase II/histidine kinase"/>
    <property type="match status" value="1"/>
</dbReference>
<name>A0ABX8WMX9_9GAMM</name>
<keyword evidence="4" id="KW-1003">Cell membrane</keyword>
<keyword evidence="16" id="KW-1185">Reference proteome</keyword>
<gene>
    <name evidence="15" type="primary">creC</name>
    <name evidence="15" type="ORF">H8L67_05925</name>
</gene>
<dbReference type="Gene3D" id="3.30.565.10">
    <property type="entry name" value="Histidine kinase-like ATPase, C-terminal domain"/>
    <property type="match status" value="1"/>
</dbReference>
<dbReference type="InterPro" id="IPR005467">
    <property type="entry name" value="His_kinase_dom"/>
</dbReference>
<evidence type="ECO:0000259" key="14">
    <source>
        <dbReference type="PROSITE" id="PS50885"/>
    </source>
</evidence>
<dbReference type="RefSeq" id="WP_220378945.1">
    <property type="nucleotide sequence ID" value="NZ_CP080544.1"/>
</dbReference>
<keyword evidence="6 15" id="KW-0808">Transferase</keyword>
<dbReference type="Gene3D" id="6.10.340.10">
    <property type="match status" value="1"/>
</dbReference>
<dbReference type="GO" id="GO:0004673">
    <property type="term" value="F:protein histidine kinase activity"/>
    <property type="evidence" value="ECO:0007669"/>
    <property type="project" value="UniProtKB-EC"/>
</dbReference>
<dbReference type="InterPro" id="IPR029151">
    <property type="entry name" value="Sensor-like_sf"/>
</dbReference>
<dbReference type="PANTHER" id="PTHR45436">
    <property type="entry name" value="SENSOR HISTIDINE KINASE YKOH"/>
    <property type="match status" value="1"/>
</dbReference>
<dbReference type="PROSITE" id="PS50885">
    <property type="entry name" value="HAMP"/>
    <property type="match status" value="1"/>
</dbReference>
<dbReference type="Proteomes" id="UP000824755">
    <property type="component" value="Chromosome"/>
</dbReference>
<dbReference type="CDD" id="cd00082">
    <property type="entry name" value="HisKA"/>
    <property type="match status" value="1"/>
</dbReference>
<dbReference type="InterPro" id="IPR036890">
    <property type="entry name" value="HATPase_C_sf"/>
</dbReference>
<evidence type="ECO:0000256" key="10">
    <source>
        <dbReference type="ARBA" id="ARBA00023012"/>
    </source>
</evidence>
<evidence type="ECO:0000256" key="7">
    <source>
        <dbReference type="ARBA" id="ARBA00022692"/>
    </source>
</evidence>
<dbReference type="InterPro" id="IPR003594">
    <property type="entry name" value="HATPase_dom"/>
</dbReference>
<accession>A0ABX8WMX9</accession>
<evidence type="ECO:0000256" key="1">
    <source>
        <dbReference type="ARBA" id="ARBA00000085"/>
    </source>
</evidence>
<keyword evidence="9 12" id="KW-1133">Transmembrane helix</keyword>
<dbReference type="NCBIfam" id="NF008312">
    <property type="entry name" value="PRK11100.1"/>
    <property type="match status" value="1"/>
</dbReference>
<evidence type="ECO:0000256" key="9">
    <source>
        <dbReference type="ARBA" id="ARBA00022989"/>
    </source>
</evidence>
<dbReference type="PANTHER" id="PTHR45436:SF10">
    <property type="entry name" value="HISTIDINE KINASE"/>
    <property type="match status" value="1"/>
</dbReference>
<evidence type="ECO:0000256" key="11">
    <source>
        <dbReference type="ARBA" id="ARBA00023136"/>
    </source>
</evidence>
<dbReference type="EMBL" id="CP080544">
    <property type="protein sequence ID" value="QYR52158.1"/>
    <property type="molecule type" value="Genomic_DNA"/>
</dbReference>
<dbReference type="PRINTS" id="PR00344">
    <property type="entry name" value="BCTRLSENSOR"/>
</dbReference>
<feature type="domain" description="Histidine kinase" evidence="13">
    <location>
        <begin position="261"/>
        <end position="472"/>
    </location>
</feature>
<evidence type="ECO:0000313" key="15">
    <source>
        <dbReference type="EMBL" id="QYR52158.1"/>
    </source>
</evidence>
<evidence type="ECO:0000256" key="12">
    <source>
        <dbReference type="SAM" id="Phobius"/>
    </source>
</evidence>
<dbReference type="SUPFAM" id="SSF103190">
    <property type="entry name" value="Sensory domain-like"/>
    <property type="match status" value="1"/>
</dbReference>